<accession>A0A0V1IEH5</accession>
<keyword evidence="2" id="KW-1185">Reference proteome</keyword>
<feature type="non-terminal residue" evidence="1">
    <location>
        <position position="1"/>
    </location>
</feature>
<dbReference type="EMBL" id="JYDS01000214">
    <property type="protein sequence ID" value="KRZ21193.1"/>
    <property type="molecule type" value="Genomic_DNA"/>
</dbReference>
<gene>
    <name evidence="1" type="ORF">T4B_13682</name>
</gene>
<evidence type="ECO:0000313" key="1">
    <source>
        <dbReference type="EMBL" id="KRZ21193.1"/>
    </source>
</evidence>
<protein>
    <submittedName>
        <fullName evidence="1">Uncharacterized protein</fullName>
    </submittedName>
</protein>
<dbReference type="Proteomes" id="UP000054805">
    <property type="component" value="Unassembled WGS sequence"/>
</dbReference>
<sequence>LRETVVTVCMCSPLLRRLLDFITDNIRPKNKSEILSSLGYQLCDRVFWCLKFFPQHVHDLIVLDKRIEDGEEKKLKMQITPSKKFIDGTKQIETKQEVCMISWVY</sequence>
<dbReference type="AlphaFoldDB" id="A0A0V1IEH5"/>
<proteinExistence type="predicted"/>
<organism evidence="1 2">
    <name type="scientific">Trichinella pseudospiralis</name>
    <name type="common">Parasitic roundworm</name>
    <dbReference type="NCBI Taxonomy" id="6337"/>
    <lineage>
        <taxon>Eukaryota</taxon>
        <taxon>Metazoa</taxon>
        <taxon>Ecdysozoa</taxon>
        <taxon>Nematoda</taxon>
        <taxon>Enoplea</taxon>
        <taxon>Dorylaimia</taxon>
        <taxon>Trichinellida</taxon>
        <taxon>Trichinellidae</taxon>
        <taxon>Trichinella</taxon>
    </lineage>
</organism>
<evidence type="ECO:0000313" key="2">
    <source>
        <dbReference type="Proteomes" id="UP000054805"/>
    </source>
</evidence>
<comment type="caution">
    <text evidence="1">The sequence shown here is derived from an EMBL/GenBank/DDBJ whole genome shotgun (WGS) entry which is preliminary data.</text>
</comment>
<feature type="non-terminal residue" evidence="1">
    <location>
        <position position="105"/>
    </location>
</feature>
<name>A0A0V1IEH5_TRIPS</name>
<reference evidence="1 2" key="1">
    <citation type="submission" date="2015-01" db="EMBL/GenBank/DDBJ databases">
        <title>Evolution of Trichinella species and genotypes.</title>
        <authorList>
            <person name="Korhonen P.K."/>
            <person name="Edoardo P."/>
            <person name="Giuseppe L.R."/>
            <person name="Gasser R.B."/>
        </authorList>
    </citation>
    <scope>NUCLEOTIDE SEQUENCE [LARGE SCALE GENOMIC DNA]</scope>
    <source>
        <strain evidence="1">ISS588</strain>
    </source>
</reference>